<dbReference type="GO" id="GO:0005886">
    <property type="term" value="C:plasma membrane"/>
    <property type="evidence" value="ECO:0007669"/>
    <property type="project" value="TreeGrafter"/>
</dbReference>
<sequence length="362" mass="40090">MLAWYAATFALIVFGAIPVVSIGIISNVEAPCKKESWLAWLCKIPSMVLGLVEGVLPTVLLAVLVKLLPIVLRALARLESIPKRTVLELMTRYFMFLVVHSFLVMSLSGIIMTLPQIVEDPSSIPTILPKNLSQASTFFHTYIFLYRASPAFSWPSRSSCTTSTSTSLAPSIYGLKYGALCRVGDALPRDDPPPRHWSGVQHHRAGDQRPRVRVLRVLLPPLQTPLPLGPRAARALRHRPALLPQGEQPRLRQALCAAVLLAALFFLAVKRTPTPIPEGALMIALTIVTAIFQSMINNTYGPLSHWLPLLVDRIEANPLQIPHEQQADESGKEQGWTRRSRRRKHTMGVSAGRRALVAKCHK</sequence>
<evidence type="ECO:0000313" key="5">
    <source>
        <dbReference type="Proteomes" id="UP000076532"/>
    </source>
</evidence>
<evidence type="ECO:0000256" key="2">
    <source>
        <dbReference type="SAM" id="Phobius"/>
    </source>
</evidence>
<dbReference type="Proteomes" id="UP000076532">
    <property type="component" value="Unassembled WGS sequence"/>
</dbReference>
<reference evidence="4 5" key="1">
    <citation type="journal article" date="2016" name="Mol. Biol. Evol.">
        <title>Comparative Genomics of Early-Diverging Mushroom-Forming Fungi Provides Insights into the Origins of Lignocellulose Decay Capabilities.</title>
        <authorList>
            <person name="Nagy L.G."/>
            <person name="Riley R."/>
            <person name="Tritt A."/>
            <person name="Adam C."/>
            <person name="Daum C."/>
            <person name="Floudas D."/>
            <person name="Sun H."/>
            <person name="Yadav J.S."/>
            <person name="Pangilinan J."/>
            <person name="Larsson K.H."/>
            <person name="Matsuura K."/>
            <person name="Barry K."/>
            <person name="Labutti K."/>
            <person name="Kuo R."/>
            <person name="Ohm R.A."/>
            <person name="Bhattacharya S.S."/>
            <person name="Shirouzu T."/>
            <person name="Yoshinaga Y."/>
            <person name="Martin F.M."/>
            <person name="Grigoriev I.V."/>
            <person name="Hibbett D.S."/>
        </authorList>
    </citation>
    <scope>NUCLEOTIDE SEQUENCE [LARGE SCALE GENOMIC DNA]</scope>
    <source>
        <strain evidence="4 5">CBS 109695</strain>
    </source>
</reference>
<feature type="transmembrane region" description="Helical" evidence="2">
    <location>
        <begin position="93"/>
        <end position="114"/>
    </location>
</feature>
<keyword evidence="2" id="KW-0472">Membrane</keyword>
<feature type="transmembrane region" description="Helical" evidence="2">
    <location>
        <begin position="7"/>
        <end position="28"/>
    </location>
</feature>
<dbReference type="InterPro" id="IPR003864">
    <property type="entry name" value="CSC1/OSCA1-like_7TM"/>
</dbReference>
<feature type="transmembrane region" description="Helical" evidence="2">
    <location>
        <begin position="48"/>
        <end position="72"/>
    </location>
</feature>
<dbReference type="AlphaFoldDB" id="A0A167SQV1"/>
<dbReference type="GO" id="GO:0005227">
    <property type="term" value="F:calcium-activated cation channel activity"/>
    <property type="evidence" value="ECO:0007669"/>
    <property type="project" value="InterPro"/>
</dbReference>
<feature type="compositionally biased region" description="Basic and acidic residues" evidence="1">
    <location>
        <begin position="325"/>
        <end position="336"/>
    </location>
</feature>
<dbReference type="OrthoDB" id="1076608at2759"/>
<keyword evidence="2" id="KW-0812">Transmembrane</keyword>
<protein>
    <recommendedName>
        <fullName evidence="3">CSC1/OSCA1-like 7TM region domain-containing protein</fullName>
    </recommendedName>
</protein>
<dbReference type="Pfam" id="PF02714">
    <property type="entry name" value="RSN1_7TM"/>
    <property type="match status" value="1"/>
</dbReference>
<keyword evidence="5" id="KW-1185">Reference proteome</keyword>
<feature type="region of interest" description="Disordered" evidence="1">
    <location>
        <begin position="321"/>
        <end position="351"/>
    </location>
</feature>
<gene>
    <name evidence="4" type="ORF">FIBSPDRAFT_1056046</name>
</gene>
<evidence type="ECO:0000259" key="3">
    <source>
        <dbReference type="Pfam" id="PF02714"/>
    </source>
</evidence>
<keyword evidence="2" id="KW-1133">Transmembrane helix</keyword>
<accession>A0A167SQV1</accession>
<feature type="domain" description="CSC1/OSCA1-like 7TM region" evidence="3">
    <location>
        <begin position="4"/>
        <end position="145"/>
    </location>
</feature>
<dbReference type="InterPro" id="IPR045122">
    <property type="entry name" value="Csc1-like"/>
</dbReference>
<dbReference type="PANTHER" id="PTHR13018">
    <property type="entry name" value="PROBABLE MEMBRANE PROTEIN DUF221-RELATED"/>
    <property type="match status" value="1"/>
</dbReference>
<evidence type="ECO:0000313" key="4">
    <source>
        <dbReference type="EMBL" id="KZP02152.1"/>
    </source>
</evidence>
<name>A0A167SQV1_9AGAM</name>
<proteinExistence type="predicted"/>
<dbReference type="PANTHER" id="PTHR13018:SF143">
    <property type="entry name" value="CSC1_OSCA1-LIKE 7TM REGION DOMAIN-CONTAINING PROTEIN"/>
    <property type="match status" value="1"/>
</dbReference>
<evidence type="ECO:0000256" key="1">
    <source>
        <dbReference type="SAM" id="MobiDB-lite"/>
    </source>
</evidence>
<dbReference type="EMBL" id="KV418916">
    <property type="protein sequence ID" value="KZP02152.1"/>
    <property type="molecule type" value="Genomic_DNA"/>
</dbReference>
<organism evidence="4 5">
    <name type="scientific">Athelia psychrophila</name>
    <dbReference type="NCBI Taxonomy" id="1759441"/>
    <lineage>
        <taxon>Eukaryota</taxon>
        <taxon>Fungi</taxon>
        <taxon>Dikarya</taxon>
        <taxon>Basidiomycota</taxon>
        <taxon>Agaricomycotina</taxon>
        <taxon>Agaricomycetes</taxon>
        <taxon>Agaricomycetidae</taxon>
        <taxon>Atheliales</taxon>
        <taxon>Atheliaceae</taxon>
        <taxon>Athelia</taxon>
    </lineage>
</organism>